<keyword evidence="9" id="KW-1185">Reference proteome</keyword>
<evidence type="ECO:0000256" key="2">
    <source>
        <dbReference type="ARBA" id="ARBA00023136"/>
    </source>
</evidence>
<organism evidence="8">
    <name type="scientific">Oppiella nova</name>
    <dbReference type="NCBI Taxonomy" id="334625"/>
    <lineage>
        <taxon>Eukaryota</taxon>
        <taxon>Metazoa</taxon>
        <taxon>Ecdysozoa</taxon>
        <taxon>Arthropoda</taxon>
        <taxon>Chelicerata</taxon>
        <taxon>Arachnida</taxon>
        <taxon>Acari</taxon>
        <taxon>Acariformes</taxon>
        <taxon>Sarcoptiformes</taxon>
        <taxon>Oribatida</taxon>
        <taxon>Brachypylina</taxon>
        <taxon>Oppioidea</taxon>
        <taxon>Oppiidae</taxon>
        <taxon>Oppiella</taxon>
    </lineage>
</organism>
<evidence type="ECO:0000256" key="4">
    <source>
        <dbReference type="ARBA" id="ARBA00023180"/>
    </source>
</evidence>
<dbReference type="EMBL" id="OC930039">
    <property type="protein sequence ID" value="CAD7658529.1"/>
    <property type="molecule type" value="Genomic_DNA"/>
</dbReference>
<dbReference type="InterPro" id="IPR013783">
    <property type="entry name" value="Ig-like_fold"/>
</dbReference>
<comment type="subcellular location">
    <subcellularLocation>
        <location evidence="1">Membrane</location>
        <topology evidence="1">Single-pass type I membrane protein</topology>
    </subcellularLocation>
</comment>
<keyword evidence="3" id="KW-1015">Disulfide bond</keyword>
<feature type="domain" description="Ig-like" evidence="7">
    <location>
        <begin position="327"/>
        <end position="402"/>
    </location>
</feature>
<dbReference type="SMART" id="SM00409">
    <property type="entry name" value="IG"/>
    <property type="match status" value="4"/>
</dbReference>
<evidence type="ECO:0000256" key="6">
    <source>
        <dbReference type="SAM" id="SignalP"/>
    </source>
</evidence>
<feature type="domain" description="Ig-like" evidence="7">
    <location>
        <begin position="135"/>
        <end position="231"/>
    </location>
</feature>
<dbReference type="PANTHER" id="PTHR11640">
    <property type="entry name" value="NEPHRIN"/>
    <property type="match status" value="1"/>
</dbReference>
<keyword evidence="5" id="KW-0393">Immunoglobulin domain</keyword>
<gene>
    <name evidence="8" type="ORF">ONB1V03_LOCUS15150</name>
</gene>
<keyword evidence="2" id="KW-0472">Membrane</keyword>
<feature type="domain" description="Ig-like" evidence="7">
    <location>
        <begin position="412"/>
        <end position="462"/>
    </location>
</feature>
<dbReference type="Proteomes" id="UP000728032">
    <property type="component" value="Unassembled WGS sequence"/>
</dbReference>
<dbReference type="OrthoDB" id="6413693at2759"/>
<protein>
    <recommendedName>
        <fullName evidence="7">Ig-like domain-containing protein</fullName>
    </recommendedName>
</protein>
<dbReference type="InterPro" id="IPR007110">
    <property type="entry name" value="Ig-like_dom"/>
</dbReference>
<sequence length="462" mass="51321">MYAKICVIYVFSLMTVWQSVVGQQNLSPQRFAIEPSDKTAIVGDTVILPCRVDYKQGTLQWTRDGFGLGTERNLMGFPRYHMIGTDDEGDYSLQINSVSLEDDAVFQCQVGAADGIRGIRSRSASFTVFAPPELPVIVQSRAQGEYLRTTAGMTVELTCEAHGGKPPAELTWLDGEGNPVMTGISYTTQLLSDGKRWNAALKWTLSATKDLDGKQLTCRSENAALKQPKYTYIRVEVKYAPEVHIRADSVQQQVGEDIALYCEATGNPNQVVYKWFRNEEQIPGDHGSRLVFNKVTKDMNGVVISCEAANSVGTGRGKWTLDVVYGPHFRTALEPFTGAEMGQEVTLRCDVDSNPRPNITWLMVGSSQVVTTGPELVIREMSSDREGQYLCRASVKGFAEISAQSLVFIKGPPRIRRPYVQYGMDGQAVNVECIIDSIPTPTKILWFHNSRVCIPLAIYRYK</sequence>
<feature type="domain" description="Ig-like" evidence="7">
    <location>
        <begin position="241"/>
        <end position="322"/>
    </location>
</feature>
<dbReference type="Pfam" id="PF08205">
    <property type="entry name" value="C2-set_2"/>
    <property type="match status" value="1"/>
</dbReference>
<reference evidence="8" key="1">
    <citation type="submission" date="2020-11" db="EMBL/GenBank/DDBJ databases">
        <authorList>
            <person name="Tran Van P."/>
        </authorList>
    </citation>
    <scope>NUCLEOTIDE SEQUENCE</scope>
</reference>
<dbReference type="InterPro" id="IPR013162">
    <property type="entry name" value="CD80_C2-set"/>
</dbReference>
<dbReference type="PANTHER" id="PTHR11640:SF31">
    <property type="entry name" value="IRREGULAR CHIASM C-ROUGHEST PROTEIN-RELATED"/>
    <property type="match status" value="1"/>
</dbReference>
<dbReference type="SMART" id="SM00408">
    <property type="entry name" value="IGc2"/>
    <property type="match status" value="3"/>
</dbReference>
<accession>A0A7R9ME49</accession>
<dbReference type="PROSITE" id="PS50835">
    <property type="entry name" value="IG_LIKE"/>
    <property type="match status" value="5"/>
</dbReference>
<dbReference type="AlphaFoldDB" id="A0A7R9ME49"/>
<dbReference type="EMBL" id="CAJPVJ010015214">
    <property type="protein sequence ID" value="CAG2175715.1"/>
    <property type="molecule type" value="Genomic_DNA"/>
</dbReference>
<evidence type="ECO:0000256" key="1">
    <source>
        <dbReference type="ARBA" id="ARBA00004479"/>
    </source>
</evidence>
<evidence type="ECO:0000256" key="5">
    <source>
        <dbReference type="ARBA" id="ARBA00023319"/>
    </source>
</evidence>
<dbReference type="GO" id="GO:0005911">
    <property type="term" value="C:cell-cell junction"/>
    <property type="evidence" value="ECO:0007669"/>
    <property type="project" value="TreeGrafter"/>
</dbReference>
<evidence type="ECO:0000313" key="9">
    <source>
        <dbReference type="Proteomes" id="UP000728032"/>
    </source>
</evidence>
<dbReference type="InterPro" id="IPR036179">
    <property type="entry name" value="Ig-like_dom_sf"/>
</dbReference>
<feature type="domain" description="Ig-like" evidence="7">
    <location>
        <begin position="28"/>
        <end position="127"/>
    </location>
</feature>
<keyword evidence="4" id="KW-0325">Glycoprotein</keyword>
<dbReference type="GO" id="GO:0050839">
    <property type="term" value="F:cell adhesion molecule binding"/>
    <property type="evidence" value="ECO:0007669"/>
    <property type="project" value="TreeGrafter"/>
</dbReference>
<dbReference type="InterPro" id="IPR051275">
    <property type="entry name" value="Cell_adhesion_signaling"/>
</dbReference>
<evidence type="ECO:0000259" key="7">
    <source>
        <dbReference type="PROSITE" id="PS50835"/>
    </source>
</evidence>
<dbReference type="GO" id="GO:0005886">
    <property type="term" value="C:plasma membrane"/>
    <property type="evidence" value="ECO:0007669"/>
    <property type="project" value="TreeGrafter"/>
</dbReference>
<evidence type="ECO:0000313" key="8">
    <source>
        <dbReference type="EMBL" id="CAD7658529.1"/>
    </source>
</evidence>
<dbReference type="SUPFAM" id="SSF48726">
    <property type="entry name" value="Immunoglobulin"/>
    <property type="match status" value="4"/>
</dbReference>
<dbReference type="Gene3D" id="2.60.40.10">
    <property type="entry name" value="Immunoglobulins"/>
    <property type="match status" value="4"/>
</dbReference>
<dbReference type="InterPro" id="IPR003599">
    <property type="entry name" value="Ig_sub"/>
</dbReference>
<proteinExistence type="predicted"/>
<dbReference type="CDD" id="cd00096">
    <property type="entry name" value="Ig"/>
    <property type="match status" value="1"/>
</dbReference>
<dbReference type="Pfam" id="PF13927">
    <property type="entry name" value="Ig_3"/>
    <property type="match status" value="3"/>
</dbReference>
<dbReference type="InterPro" id="IPR003598">
    <property type="entry name" value="Ig_sub2"/>
</dbReference>
<name>A0A7R9ME49_9ACAR</name>
<feature type="chain" id="PRO_5036211498" description="Ig-like domain-containing protein" evidence="6">
    <location>
        <begin position="23"/>
        <end position="462"/>
    </location>
</feature>
<feature type="signal peptide" evidence="6">
    <location>
        <begin position="1"/>
        <end position="22"/>
    </location>
</feature>
<evidence type="ECO:0000256" key="3">
    <source>
        <dbReference type="ARBA" id="ARBA00023157"/>
    </source>
</evidence>
<keyword evidence="6" id="KW-0732">Signal</keyword>
<dbReference type="GO" id="GO:0098609">
    <property type="term" value="P:cell-cell adhesion"/>
    <property type="evidence" value="ECO:0007669"/>
    <property type="project" value="TreeGrafter"/>
</dbReference>